<organism evidence="2 3">
    <name type="scientific">Methylobacterium frigidaeris</name>
    <dbReference type="NCBI Taxonomy" id="2038277"/>
    <lineage>
        <taxon>Bacteria</taxon>
        <taxon>Pseudomonadati</taxon>
        <taxon>Pseudomonadota</taxon>
        <taxon>Alphaproteobacteria</taxon>
        <taxon>Hyphomicrobiales</taxon>
        <taxon>Methylobacteriaceae</taxon>
        <taxon>Methylobacterium</taxon>
    </lineage>
</organism>
<evidence type="ECO:0000313" key="3">
    <source>
        <dbReference type="Proteomes" id="UP001055286"/>
    </source>
</evidence>
<protein>
    <submittedName>
        <fullName evidence="2">Uncharacterized protein</fullName>
    </submittedName>
</protein>
<feature type="compositionally biased region" description="Acidic residues" evidence="1">
    <location>
        <begin position="28"/>
        <end position="49"/>
    </location>
</feature>
<evidence type="ECO:0000256" key="1">
    <source>
        <dbReference type="SAM" id="MobiDB-lite"/>
    </source>
</evidence>
<dbReference type="AlphaFoldDB" id="A0AA37HK23"/>
<reference evidence="2" key="1">
    <citation type="journal article" date="2016" name="Front. Microbiol.">
        <title>Genome Sequence of the Piezophilic, Mesophilic Sulfate-Reducing Bacterium Desulfovibrio indicus J2T.</title>
        <authorList>
            <person name="Cao J."/>
            <person name="Maignien L."/>
            <person name="Shao Z."/>
            <person name="Alain K."/>
            <person name="Jebbar M."/>
        </authorList>
    </citation>
    <scope>NUCLEOTIDE SEQUENCE</scope>
    <source>
        <strain evidence="2">JCM 32048</strain>
    </source>
</reference>
<dbReference type="Proteomes" id="UP001055286">
    <property type="component" value="Unassembled WGS sequence"/>
</dbReference>
<reference evidence="2" key="2">
    <citation type="submission" date="2021-08" db="EMBL/GenBank/DDBJ databases">
        <authorList>
            <person name="Tani A."/>
            <person name="Ola A."/>
            <person name="Ogura Y."/>
            <person name="Katsura K."/>
            <person name="Hayashi T."/>
        </authorList>
    </citation>
    <scope>NUCLEOTIDE SEQUENCE</scope>
    <source>
        <strain evidence="2">JCM 32048</strain>
    </source>
</reference>
<proteinExistence type="predicted"/>
<dbReference type="EMBL" id="BPQJ01000219">
    <property type="protein sequence ID" value="GJD67069.1"/>
    <property type="molecule type" value="Genomic_DNA"/>
</dbReference>
<keyword evidence="3" id="KW-1185">Reference proteome</keyword>
<dbReference type="RefSeq" id="WP_238194009.1">
    <property type="nucleotide sequence ID" value="NZ_BPQJ01000219.1"/>
</dbReference>
<accession>A0AA37HK23</accession>
<sequence length="49" mass="5670">MPDFFENPTIRRRLGTPGLDWNAFLTERDEDEEPEEIATDAETDVEDDA</sequence>
<evidence type="ECO:0000313" key="2">
    <source>
        <dbReference type="EMBL" id="GJD67069.1"/>
    </source>
</evidence>
<gene>
    <name evidence="2" type="ORF">MPEAHAMD_7276</name>
</gene>
<name>A0AA37HK23_9HYPH</name>
<feature type="region of interest" description="Disordered" evidence="1">
    <location>
        <begin position="26"/>
        <end position="49"/>
    </location>
</feature>
<comment type="caution">
    <text evidence="2">The sequence shown here is derived from an EMBL/GenBank/DDBJ whole genome shotgun (WGS) entry which is preliminary data.</text>
</comment>